<evidence type="ECO:0000256" key="1">
    <source>
        <dbReference type="SAM" id="Coils"/>
    </source>
</evidence>
<feature type="domain" description="M23ase beta-sheet core" evidence="3">
    <location>
        <begin position="204"/>
        <end position="298"/>
    </location>
</feature>
<feature type="transmembrane region" description="Helical" evidence="2">
    <location>
        <begin position="23"/>
        <end position="45"/>
    </location>
</feature>
<reference evidence="4 5" key="1">
    <citation type="submission" date="2020-09" db="EMBL/GenBank/DDBJ databases">
        <title>Pseudoxanthomonas sp. CAU 1598 isolated from sand of Yaerae Beach.</title>
        <authorList>
            <person name="Kim W."/>
        </authorList>
    </citation>
    <scope>NUCLEOTIDE SEQUENCE [LARGE SCALE GENOMIC DNA]</scope>
    <source>
        <strain evidence="4 5">CAU 1598</strain>
    </source>
</reference>
<feature type="coiled-coil region" evidence="1">
    <location>
        <begin position="53"/>
        <end position="80"/>
    </location>
</feature>
<evidence type="ECO:0000256" key="2">
    <source>
        <dbReference type="SAM" id="Phobius"/>
    </source>
</evidence>
<dbReference type="CDD" id="cd12797">
    <property type="entry name" value="M23_peptidase"/>
    <property type="match status" value="1"/>
</dbReference>
<keyword evidence="2" id="KW-0812">Transmembrane</keyword>
<dbReference type="EMBL" id="JACYTR010000009">
    <property type="protein sequence ID" value="MBD8525464.1"/>
    <property type="molecule type" value="Genomic_DNA"/>
</dbReference>
<keyword evidence="2" id="KW-1133">Transmembrane helix</keyword>
<proteinExistence type="predicted"/>
<dbReference type="PANTHER" id="PTHR21666:SF291">
    <property type="entry name" value="STAGE II SPORULATION PROTEIN Q"/>
    <property type="match status" value="1"/>
</dbReference>
<evidence type="ECO:0000313" key="4">
    <source>
        <dbReference type="EMBL" id="MBD8525464.1"/>
    </source>
</evidence>
<dbReference type="PANTHER" id="PTHR21666">
    <property type="entry name" value="PEPTIDASE-RELATED"/>
    <property type="match status" value="1"/>
</dbReference>
<name>A0AAW3ZLC2_9GAMM</name>
<comment type="caution">
    <text evidence="4">The sequence shown here is derived from an EMBL/GenBank/DDBJ whole genome shotgun (WGS) entry which is preliminary data.</text>
</comment>
<keyword evidence="1" id="KW-0175">Coiled coil</keyword>
<dbReference type="Proteomes" id="UP000613768">
    <property type="component" value="Unassembled WGS sequence"/>
</dbReference>
<evidence type="ECO:0000313" key="5">
    <source>
        <dbReference type="Proteomes" id="UP000613768"/>
    </source>
</evidence>
<dbReference type="InterPro" id="IPR011055">
    <property type="entry name" value="Dup_hybrid_motif"/>
</dbReference>
<keyword evidence="5" id="KW-1185">Reference proteome</keyword>
<keyword evidence="2" id="KW-0472">Membrane</keyword>
<dbReference type="InterPro" id="IPR050570">
    <property type="entry name" value="Cell_wall_metabolism_enzyme"/>
</dbReference>
<protein>
    <submittedName>
        <fullName evidence="4">Peptidoglycan DD-metalloendopeptidase family protein</fullName>
    </submittedName>
</protein>
<gene>
    <name evidence="4" type="ORF">IFO71_06880</name>
</gene>
<organism evidence="4 5">
    <name type="scientific">Pseudomarimonas arenosa</name>
    <dbReference type="NCBI Taxonomy" id="2774145"/>
    <lineage>
        <taxon>Bacteria</taxon>
        <taxon>Pseudomonadati</taxon>
        <taxon>Pseudomonadota</taxon>
        <taxon>Gammaproteobacteria</taxon>
        <taxon>Lysobacterales</taxon>
        <taxon>Lysobacteraceae</taxon>
        <taxon>Pseudomarimonas</taxon>
    </lineage>
</organism>
<dbReference type="Pfam" id="PF01551">
    <property type="entry name" value="Peptidase_M23"/>
    <property type="match status" value="1"/>
</dbReference>
<evidence type="ECO:0000259" key="3">
    <source>
        <dbReference type="Pfam" id="PF01551"/>
    </source>
</evidence>
<dbReference type="AlphaFoldDB" id="A0AAW3ZLC2"/>
<dbReference type="Gene3D" id="2.70.70.10">
    <property type="entry name" value="Glucose Permease (Domain IIA)"/>
    <property type="match status" value="1"/>
</dbReference>
<accession>A0AAW3ZLC2</accession>
<dbReference type="GO" id="GO:0004222">
    <property type="term" value="F:metalloendopeptidase activity"/>
    <property type="evidence" value="ECO:0007669"/>
    <property type="project" value="TreeGrafter"/>
</dbReference>
<dbReference type="InterPro" id="IPR016047">
    <property type="entry name" value="M23ase_b-sheet_dom"/>
</dbReference>
<dbReference type="RefSeq" id="WP_192028809.1">
    <property type="nucleotide sequence ID" value="NZ_JACYTR010000009.1"/>
</dbReference>
<dbReference type="FunFam" id="2.70.70.10:FF:000006">
    <property type="entry name" value="M23 family peptidase"/>
    <property type="match status" value="1"/>
</dbReference>
<dbReference type="SUPFAM" id="SSF51261">
    <property type="entry name" value="Duplicated hybrid motif"/>
    <property type="match status" value="1"/>
</dbReference>
<sequence>MNVIIVAKSLRTPRKLSLTDPRVLAATFGFVVFLVGIGVGVGFWLRDGRASALQEVAAMRDQLNGQAQDLDRAKQQVDMELNAFGVRLGELQAQATRLNALGDRLTRLAQLEDGEFDFGVLPAMGGPEALDIMGAPADRSVRASLEALSVKLESQSRQLDVLETLLLDRDVETAHLPAGLPIRAGYASSGFGMRSDPFTARSEFHRGMDFNGAHGSEILAVADGVVTFSGRYAGYGNMVDIDHGNGYMTRYAHNDKNLVEPGTRVRAGDVVAKMGKTGRATGVHVHFEVWLNDRPVNPASYLKNAKARG</sequence>